<dbReference type="Proteomes" id="UP000774617">
    <property type="component" value="Unassembled WGS sequence"/>
</dbReference>
<proteinExistence type="predicted"/>
<name>A0ABQ8GR13_9PEZI</name>
<reference evidence="2 3" key="1">
    <citation type="journal article" date="2021" name="Nat. Commun.">
        <title>Genetic determinants of endophytism in the Arabidopsis root mycobiome.</title>
        <authorList>
            <person name="Mesny F."/>
            <person name="Miyauchi S."/>
            <person name="Thiergart T."/>
            <person name="Pickel B."/>
            <person name="Atanasova L."/>
            <person name="Karlsson M."/>
            <person name="Huettel B."/>
            <person name="Barry K.W."/>
            <person name="Haridas S."/>
            <person name="Chen C."/>
            <person name="Bauer D."/>
            <person name="Andreopoulos W."/>
            <person name="Pangilinan J."/>
            <person name="LaButti K."/>
            <person name="Riley R."/>
            <person name="Lipzen A."/>
            <person name="Clum A."/>
            <person name="Drula E."/>
            <person name="Henrissat B."/>
            <person name="Kohler A."/>
            <person name="Grigoriev I.V."/>
            <person name="Martin F.M."/>
            <person name="Hacquard S."/>
        </authorList>
    </citation>
    <scope>NUCLEOTIDE SEQUENCE [LARGE SCALE GENOMIC DNA]</scope>
    <source>
        <strain evidence="2 3">MPI-SDFR-AT-0080</strain>
    </source>
</reference>
<evidence type="ECO:0000313" key="2">
    <source>
        <dbReference type="EMBL" id="KAH7062360.1"/>
    </source>
</evidence>
<keyword evidence="1" id="KW-0732">Signal</keyword>
<organism evidence="2 3">
    <name type="scientific">Macrophomina phaseolina</name>
    <dbReference type="NCBI Taxonomy" id="35725"/>
    <lineage>
        <taxon>Eukaryota</taxon>
        <taxon>Fungi</taxon>
        <taxon>Dikarya</taxon>
        <taxon>Ascomycota</taxon>
        <taxon>Pezizomycotina</taxon>
        <taxon>Dothideomycetes</taxon>
        <taxon>Dothideomycetes incertae sedis</taxon>
        <taxon>Botryosphaeriales</taxon>
        <taxon>Botryosphaeriaceae</taxon>
        <taxon>Macrophomina</taxon>
    </lineage>
</organism>
<comment type="caution">
    <text evidence="2">The sequence shown here is derived from an EMBL/GenBank/DDBJ whole genome shotgun (WGS) entry which is preliminary data.</text>
</comment>
<feature type="chain" id="PRO_5046423236" description="Secreted protein" evidence="1">
    <location>
        <begin position="19"/>
        <end position="216"/>
    </location>
</feature>
<feature type="signal peptide" evidence="1">
    <location>
        <begin position="1"/>
        <end position="18"/>
    </location>
</feature>
<evidence type="ECO:0000256" key="1">
    <source>
        <dbReference type="SAM" id="SignalP"/>
    </source>
</evidence>
<keyword evidence="3" id="KW-1185">Reference proteome</keyword>
<accession>A0ABQ8GR13</accession>
<evidence type="ECO:0000313" key="3">
    <source>
        <dbReference type="Proteomes" id="UP000774617"/>
    </source>
</evidence>
<evidence type="ECO:0008006" key="4">
    <source>
        <dbReference type="Google" id="ProtNLM"/>
    </source>
</evidence>
<dbReference type="PROSITE" id="PS51257">
    <property type="entry name" value="PROKAR_LIPOPROTEIN"/>
    <property type="match status" value="1"/>
</dbReference>
<dbReference type="EMBL" id="JAGTJR010000003">
    <property type="protein sequence ID" value="KAH7062360.1"/>
    <property type="molecule type" value="Genomic_DNA"/>
</dbReference>
<gene>
    <name evidence="2" type="ORF">B0J12DRAFT_235450</name>
</gene>
<sequence length="216" mass="22991">MRRCFFFHFCLGLPCSSAGGCSSNIPAEEKWVGSVLGVGTMSPPFPEADGERFLLRVPARAALIGGCLLPNSALTSARQSSTTASVKPLLCAKVFTASTRALLSSFPSLIRSVAYFIIPGLCNVFCRSGGRFSNIEVATGAGDGCATGSRRWAAGLRGVTGTGRGWVSEAKDSEEYEGRRPWYGMDGVSSFLRLFAGGLRIWVSGRAMRWVGRCNG</sequence>
<protein>
    <recommendedName>
        <fullName evidence="4">Secreted protein</fullName>
    </recommendedName>
</protein>